<evidence type="ECO:0000313" key="2">
    <source>
        <dbReference type="EMBL" id="KAK3580184.1"/>
    </source>
</evidence>
<dbReference type="AlphaFoldDB" id="A0AAE0VJH8"/>
<gene>
    <name evidence="2" type="ORF">CHS0354_001317</name>
</gene>
<keyword evidence="3" id="KW-1185">Reference proteome</keyword>
<sequence length="170" mass="19069">MAESKPINPGKLTTPPPPTTTTTTTTKSSESTKIKQAIMPVTDADVTKTSDAGSKPKSKKQKTATKKTQKIQSPKQVAARLRSTHCTPNNSRCTPKNLLRWTNAKQSIIDTINRVYQLYNCPIPVLALLINELLKFHRNNVIGHSCYWETYEVLTDTMNVKRRAFPEPVF</sequence>
<reference evidence="2" key="1">
    <citation type="journal article" date="2021" name="Genome Biol. Evol.">
        <title>A High-Quality Reference Genome for a Parasitic Bivalve with Doubly Uniparental Inheritance (Bivalvia: Unionida).</title>
        <authorList>
            <person name="Smith C.H."/>
        </authorList>
    </citation>
    <scope>NUCLEOTIDE SEQUENCE</scope>
    <source>
        <strain evidence="2">CHS0354</strain>
    </source>
</reference>
<protein>
    <submittedName>
        <fullName evidence="2">Uncharacterized protein</fullName>
    </submittedName>
</protein>
<accession>A0AAE0VJH8</accession>
<proteinExistence type="predicted"/>
<dbReference type="Proteomes" id="UP001195483">
    <property type="component" value="Unassembled WGS sequence"/>
</dbReference>
<reference evidence="2" key="3">
    <citation type="submission" date="2023-05" db="EMBL/GenBank/DDBJ databases">
        <authorList>
            <person name="Smith C.H."/>
        </authorList>
    </citation>
    <scope>NUCLEOTIDE SEQUENCE</scope>
    <source>
        <strain evidence="2">CHS0354</strain>
        <tissue evidence="2">Mantle</tissue>
    </source>
</reference>
<comment type="caution">
    <text evidence="2">The sequence shown here is derived from an EMBL/GenBank/DDBJ whole genome shotgun (WGS) entry which is preliminary data.</text>
</comment>
<name>A0AAE0VJH8_9BIVA</name>
<evidence type="ECO:0000256" key="1">
    <source>
        <dbReference type="SAM" id="MobiDB-lite"/>
    </source>
</evidence>
<organism evidence="2 3">
    <name type="scientific">Potamilus streckersoni</name>
    <dbReference type="NCBI Taxonomy" id="2493646"/>
    <lineage>
        <taxon>Eukaryota</taxon>
        <taxon>Metazoa</taxon>
        <taxon>Spiralia</taxon>
        <taxon>Lophotrochozoa</taxon>
        <taxon>Mollusca</taxon>
        <taxon>Bivalvia</taxon>
        <taxon>Autobranchia</taxon>
        <taxon>Heteroconchia</taxon>
        <taxon>Palaeoheterodonta</taxon>
        <taxon>Unionida</taxon>
        <taxon>Unionoidea</taxon>
        <taxon>Unionidae</taxon>
        <taxon>Ambleminae</taxon>
        <taxon>Lampsilini</taxon>
        <taxon>Potamilus</taxon>
    </lineage>
</organism>
<dbReference type="EMBL" id="JAEAOA010000130">
    <property type="protein sequence ID" value="KAK3580184.1"/>
    <property type="molecule type" value="Genomic_DNA"/>
</dbReference>
<reference evidence="2" key="2">
    <citation type="journal article" date="2021" name="Genome Biol. Evol.">
        <title>Developing a high-quality reference genome for a parasitic bivalve with doubly uniparental inheritance (Bivalvia: Unionida).</title>
        <authorList>
            <person name="Smith C.H."/>
        </authorList>
    </citation>
    <scope>NUCLEOTIDE SEQUENCE</scope>
    <source>
        <strain evidence="2">CHS0354</strain>
        <tissue evidence="2">Mantle</tissue>
    </source>
</reference>
<feature type="region of interest" description="Disordered" evidence="1">
    <location>
        <begin position="1"/>
        <end position="78"/>
    </location>
</feature>
<feature type="compositionally biased region" description="Basic residues" evidence="1">
    <location>
        <begin position="56"/>
        <end position="69"/>
    </location>
</feature>
<evidence type="ECO:0000313" key="3">
    <source>
        <dbReference type="Proteomes" id="UP001195483"/>
    </source>
</evidence>